<proteinExistence type="predicted"/>
<evidence type="ECO:0000259" key="2">
    <source>
        <dbReference type="Pfam" id="PF00561"/>
    </source>
</evidence>
<dbReference type="OrthoDB" id="10249433at2759"/>
<dbReference type="AlphaFoldDB" id="A0A9P9DV14"/>
<evidence type="ECO:0000313" key="3">
    <source>
        <dbReference type="EMBL" id="KAH7125532.1"/>
    </source>
</evidence>
<protein>
    <submittedName>
        <fullName evidence="3">Alpha/beta-hydrolase</fullName>
    </submittedName>
</protein>
<reference evidence="3" key="1">
    <citation type="journal article" date="2021" name="Nat. Commun.">
        <title>Genetic determinants of endophytism in the Arabidopsis root mycobiome.</title>
        <authorList>
            <person name="Mesny F."/>
            <person name="Miyauchi S."/>
            <person name="Thiergart T."/>
            <person name="Pickel B."/>
            <person name="Atanasova L."/>
            <person name="Karlsson M."/>
            <person name="Huettel B."/>
            <person name="Barry K.W."/>
            <person name="Haridas S."/>
            <person name="Chen C."/>
            <person name="Bauer D."/>
            <person name="Andreopoulos W."/>
            <person name="Pangilinan J."/>
            <person name="LaButti K."/>
            <person name="Riley R."/>
            <person name="Lipzen A."/>
            <person name="Clum A."/>
            <person name="Drula E."/>
            <person name="Henrissat B."/>
            <person name="Kohler A."/>
            <person name="Grigoriev I.V."/>
            <person name="Martin F.M."/>
            <person name="Hacquard S."/>
        </authorList>
    </citation>
    <scope>NUCLEOTIDE SEQUENCE</scope>
    <source>
        <strain evidence="3">MPI-CAGE-CH-0243</strain>
    </source>
</reference>
<evidence type="ECO:0000256" key="1">
    <source>
        <dbReference type="SAM" id="SignalP"/>
    </source>
</evidence>
<dbReference type="GO" id="GO:0046464">
    <property type="term" value="P:acylglycerol catabolic process"/>
    <property type="evidence" value="ECO:0007669"/>
    <property type="project" value="TreeGrafter"/>
</dbReference>
<sequence length="341" mass="37680">MKSSLIWGVASLLTATVAQNIIKGNSTHPLPNDLNGLNFTYPWPVQLYNFTSQAQTVEMAFMDISPANATNSTKTAVLLHGKNFCSATWEGTARTLLASGYRVILPDQIGFCKSTKPARYQFSLQQLALNTNNLLLQLGITNATVIGHSMGGMLATRYALMYPNSTSALILVNMIGLEDWKAKGVPYQAIDKTAITEAGSNYTTIRAYEQATYYVGQWAPEYDIWVNMLVNVYYGSQRTNFIWNQAQTTDMVLTQPVVYEFGLLKMRTLIVNGKKDNTAIGKAWAPPEVQKVVGRYDLLGLETVGKIPGGELVEFEDLGHSPQIQAPERFYAAVLGWLKKG</sequence>
<dbReference type="InterPro" id="IPR000639">
    <property type="entry name" value="Epox_hydrolase-like"/>
</dbReference>
<dbReference type="SUPFAM" id="SSF53474">
    <property type="entry name" value="alpha/beta-Hydrolases"/>
    <property type="match status" value="1"/>
</dbReference>
<dbReference type="Pfam" id="PF00561">
    <property type="entry name" value="Abhydrolase_1"/>
    <property type="match status" value="1"/>
</dbReference>
<keyword evidence="4" id="KW-1185">Reference proteome</keyword>
<dbReference type="PANTHER" id="PTHR43798">
    <property type="entry name" value="MONOACYLGLYCEROL LIPASE"/>
    <property type="match status" value="1"/>
</dbReference>
<name>A0A9P9DV14_9PLEO</name>
<feature type="chain" id="PRO_5040169916" evidence="1">
    <location>
        <begin position="19"/>
        <end position="341"/>
    </location>
</feature>
<dbReference type="Gene3D" id="3.40.50.1820">
    <property type="entry name" value="alpha/beta hydrolase"/>
    <property type="match status" value="1"/>
</dbReference>
<feature type="signal peptide" evidence="1">
    <location>
        <begin position="1"/>
        <end position="18"/>
    </location>
</feature>
<dbReference type="GO" id="GO:0016020">
    <property type="term" value="C:membrane"/>
    <property type="evidence" value="ECO:0007669"/>
    <property type="project" value="TreeGrafter"/>
</dbReference>
<dbReference type="PRINTS" id="PR00111">
    <property type="entry name" value="ABHYDROLASE"/>
</dbReference>
<dbReference type="EMBL" id="JAGMWT010000007">
    <property type="protein sequence ID" value="KAH7125532.1"/>
    <property type="molecule type" value="Genomic_DNA"/>
</dbReference>
<accession>A0A9P9DV14</accession>
<dbReference type="InterPro" id="IPR050266">
    <property type="entry name" value="AB_hydrolase_sf"/>
</dbReference>
<comment type="caution">
    <text evidence="3">The sequence shown here is derived from an EMBL/GenBank/DDBJ whole genome shotgun (WGS) entry which is preliminary data.</text>
</comment>
<dbReference type="InterPro" id="IPR000073">
    <property type="entry name" value="AB_hydrolase_1"/>
</dbReference>
<dbReference type="PANTHER" id="PTHR43798:SF33">
    <property type="entry name" value="HYDROLASE, PUTATIVE (AFU_ORTHOLOGUE AFUA_2G14860)-RELATED"/>
    <property type="match status" value="1"/>
</dbReference>
<dbReference type="PRINTS" id="PR00412">
    <property type="entry name" value="EPOXHYDRLASE"/>
</dbReference>
<dbReference type="GO" id="GO:0047372">
    <property type="term" value="F:monoacylglycerol lipase activity"/>
    <property type="evidence" value="ECO:0007669"/>
    <property type="project" value="TreeGrafter"/>
</dbReference>
<organism evidence="3 4">
    <name type="scientific">Dendryphion nanum</name>
    <dbReference type="NCBI Taxonomy" id="256645"/>
    <lineage>
        <taxon>Eukaryota</taxon>
        <taxon>Fungi</taxon>
        <taxon>Dikarya</taxon>
        <taxon>Ascomycota</taxon>
        <taxon>Pezizomycotina</taxon>
        <taxon>Dothideomycetes</taxon>
        <taxon>Pleosporomycetidae</taxon>
        <taxon>Pleosporales</taxon>
        <taxon>Torulaceae</taxon>
        <taxon>Dendryphion</taxon>
    </lineage>
</organism>
<gene>
    <name evidence="3" type="ORF">B0J11DRAFT_308579</name>
</gene>
<dbReference type="Proteomes" id="UP000700596">
    <property type="component" value="Unassembled WGS sequence"/>
</dbReference>
<feature type="domain" description="AB hydrolase-1" evidence="2">
    <location>
        <begin position="77"/>
        <end position="181"/>
    </location>
</feature>
<dbReference type="InterPro" id="IPR029058">
    <property type="entry name" value="AB_hydrolase_fold"/>
</dbReference>
<evidence type="ECO:0000313" key="4">
    <source>
        <dbReference type="Proteomes" id="UP000700596"/>
    </source>
</evidence>
<keyword evidence="1" id="KW-0732">Signal</keyword>